<name>A0ABW3SX23_9CAUL</name>
<proteinExistence type="predicted"/>
<keyword evidence="2" id="KW-1185">Reference proteome</keyword>
<protein>
    <submittedName>
        <fullName evidence="1">Uncharacterized protein</fullName>
    </submittedName>
</protein>
<organism evidence="1 2">
    <name type="scientific">Phenylobacterium conjunctum</name>
    <dbReference type="NCBI Taxonomy" id="1298959"/>
    <lineage>
        <taxon>Bacteria</taxon>
        <taxon>Pseudomonadati</taxon>
        <taxon>Pseudomonadota</taxon>
        <taxon>Alphaproteobacteria</taxon>
        <taxon>Caulobacterales</taxon>
        <taxon>Caulobacteraceae</taxon>
        <taxon>Phenylobacterium</taxon>
    </lineage>
</organism>
<sequence>MSEVVVFPRRVRRRRPTLNEALLFEIAQTLRSLGGEAHRDLVVSDVARRAGFDARRPPQDLREDLIEAFERGSTEGGLGCGRLFELPFGPGSHRWRLASEAATAELTDPRFSDAG</sequence>
<reference evidence="2" key="1">
    <citation type="journal article" date="2019" name="Int. J. Syst. Evol. Microbiol.">
        <title>The Global Catalogue of Microorganisms (GCM) 10K type strain sequencing project: providing services to taxonomists for standard genome sequencing and annotation.</title>
        <authorList>
            <consortium name="The Broad Institute Genomics Platform"/>
            <consortium name="The Broad Institute Genome Sequencing Center for Infectious Disease"/>
            <person name="Wu L."/>
            <person name="Ma J."/>
        </authorList>
    </citation>
    <scope>NUCLEOTIDE SEQUENCE [LARGE SCALE GENOMIC DNA]</scope>
    <source>
        <strain evidence="2">CCUG 55074</strain>
    </source>
</reference>
<dbReference type="Proteomes" id="UP001597216">
    <property type="component" value="Unassembled WGS sequence"/>
</dbReference>
<gene>
    <name evidence="1" type="ORF">ACFQ27_02665</name>
</gene>
<evidence type="ECO:0000313" key="1">
    <source>
        <dbReference type="EMBL" id="MFD1189469.1"/>
    </source>
</evidence>
<comment type="caution">
    <text evidence="1">The sequence shown here is derived from an EMBL/GenBank/DDBJ whole genome shotgun (WGS) entry which is preliminary data.</text>
</comment>
<accession>A0ABW3SX23</accession>
<dbReference type="EMBL" id="JBHTLQ010000004">
    <property type="protein sequence ID" value="MFD1189469.1"/>
    <property type="molecule type" value="Genomic_DNA"/>
</dbReference>
<dbReference type="RefSeq" id="WP_374346988.1">
    <property type="nucleotide sequence ID" value="NZ_JBHTLQ010000004.1"/>
</dbReference>
<evidence type="ECO:0000313" key="2">
    <source>
        <dbReference type="Proteomes" id="UP001597216"/>
    </source>
</evidence>